<feature type="region of interest" description="Disordered" evidence="1">
    <location>
        <begin position="54"/>
        <end position="78"/>
    </location>
</feature>
<evidence type="ECO:0000256" key="1">
    <source>
        <dbReference type="SAM" id="MobiDB-lite"/>
    </source>
</evidence>
<proteinExistence type="predicted"/>
<comment type="caution">
    <text evidence="3">The sequence shown here is derived from an EMBL/GenBank/DDBJ whole genome shotgun (WGS) entry which is preliminary data.</text>
</comment>
<keyword evidence="4" id="KW-1185">Reference proteome</keyword>
<feature type="signal peptide" evidence="2">
    <location>
        <begin position="1"/>
        <end position="22"/>
    </location>
</feature>
<organism evidence="3 4">
    <name type="scientific">Vitis rotundifolia</name>
    <name type="common">Muscadine grape</name>
    <dbReference type="NCBI Taxonomy" id="103349"/>
    <lineage>
        <taxon>Eukaryota</taxon>
        <taxon>Viridiplantae</taxon>
        <taxon>Streptophyta</taxon>
        <taxon>Embryophyta</taxon>
        <taxon>Tracheophyta</taxon>
        <taxon>Spermatophyta</taxon>
        <taxon>Magnoliopsida</taxon>
        <taxon>eudicotyledons</taxon>
        <taxon>Gunneridae</taxon>
        <taxon>Pentapetalae</taxon>
        <taxon>rosids</taxon>
        <taxon>Vitales</taxon>
        <taxon>Vitaceae</taxon>
        <taxon>Viteae</taxon>
        <taxon>Vitis</taxon>
    </lineage>
</organism>
<keyword evidence="2" id="KW-0732">Signal</keyword>
<accession>A0AA38ZKR1</accession>
<dbReference type="EMBL" id="JARBHA010000010">
    <property type="protein sequence ID" value="KAJ9690620.1"/>
    <property type="molecule type" value="Genomic_DNA"/>
</dbReference>
<feature type="chain" id="PRO_5041252048" evidence="2">
    <location>
        <begin position="23"/>
        <end position="78"/>
    </location>
</feature>
<evidence type="ECO:0000313" key="4">
    <source>
        <dbReference type="Proteomes" id="UP001168098"/>
    </source>
</evidence>
<evidence type="ECO:0000313" key="3">
    <source>
        <dbReference type="EMBL" id="KAJ9690620.1"/>
    </source>
</evidence>
<reference evidence="3 4" key="1">
    <citation type="journal article" date="2023" name="BMC Biotechnol.">
        <title>Vitis rotundifolia cv Carlos genome sequencing.</title>
        <authorList>
            <person name="Huff M."/>
            <person name="Hulse-Kemp A."/>
            <person name="Scheffler B."/>
            <person name="Youngblood R."/>
            <person name="Simpson S."/>
            <person name="Babiker E."/>
            <person name="Staton M."/>
        </authorList>
    </citation>
    <scope>NUCLEOTIDE SEQUENCE [LARGE SCALE GENOMIC DNA]</scope>
    <source>
        <tissue evidence="3">Leaf</tissue>
    </source>
</reference>
<sequence length="78" mass="8982">MARLSFWVCLILIFHLFLSSEPRPLYPHPERRNPNQYGAVLKGAKGNFRISWENEETDPSQYQPARVSPGGPDPKHHV</sequence>
<evidence type="ECO:0000256" key="2">
    <source>
        <dbReference type="SAM" id="SignalP"/>
    </source>
</evidence>
<dbReference type="Proteomes" id="UP001168098">
    <property type="component" value="Unassembled WGS sequence"/>
</dbReference>
<gene>
    <name evidence="3" type="ORF">PVL29_012997</name>
</gene>
<dbReference type="AlphaFoldDB" id="A0AA38ZKR1"/>
<protein>
    <submittedName>
        <fullName evidence="3">Uncharacterized protein</fullName>
    </submittedName>
</protein>
<name>A0AA38ZKR1_VITRO</name>